<dbReference type="STRING" id="1121455.SAMN02745728_00382"/>
<dbReference type="EMBL" id="FRDI01000002">
    <property type="protein sequence ID" value="SHN51782.1"/>
    <property type="molecule type" value="Genomic_DNA"/>
</dbReference>
<accession>A0A1M7S0D8</accession>
<evidence type="ECO:0000259" key="1">
    <source>
        <dbReference type="Pfam" id="PF13023"/>
    </source>
</evidence>
<reference evidence="2 3" key="1">
    <citation type="submission" date="2016-12" db="EMBL/GenBank/DDBJ databases">
        <authorList>
            <person name="Song W.-J."/>
            <person name="Kurnit D.M."/>
        </authorList>
    </citation>
    <scope>NUCLEOTIDE SEQUENCE [LARGE SCALE GENOMIC DNA]</scope>
    <source>
        <strain evidence="2 3">DSM 11393</strain>
    </source>
</reference>
<gene>
    <name evidence="2" type="ORF">SAMN02745728_00382</name>
</gene>
<evidence type="ECO:0000313" key="3">
    <source>
        <dbReference type="Proteomes" id="UP000186469"/>
    </source>
</evidence>
<dbReference type="Gene3D" id="1.10.3210.10">
    <property type="entry name" value="Hypothetical protein af1432"/>
    <property type="match status" value="1"/>
</dbReference>
<dbReference type="AlphaFoldDB" id="A0A1M7S0D8"/>
<dbReference type="OrthoDB" id="48898at2"/>
<dbReference type="InterPro" id="IPR006674">
    <property type="entry name" value="HD_domain"/>
</dbReference>
<feature type="domain" description="HD" evidence="1">
    <location>
        <begin position="212"/>
        <end position="396"/>
    </location>
</feature>
<dbReference type="Proteomes" id="UP000186469">
    <property type="component" value="Unassembled WGS sequence"/>
</dbReference>
<sequence length="423" mass="49484">MASIRKSLLQFLMSGVYMKRWNDKLRPTEFYEVDKQAHKMIVAFALAELYAQNRNLNISERQELHATIVKNGIYEYLFRLVITDIKPSILNNIRNKESEFSALAQWGLDETERYVRPLGDALWNDYVQYVKRPKLVAKNDSIEQVAETILYASHVFSSLWEYKLIEKLNVYDDETNSVLKELRNTLKEYAILDEIKLLEDRHSALYKFVAFCGQLRFQKRWSQVPRVPETSVLGHMFIVAVYAYCFSVVEEACSARCINNFYGGLFHDLPELLTRDIISPVKKATENLANIIQQYEKSEMDKRVFEPLKNAGLTNILERLKYYLGYEVGSEFKECIILDNKVKKIDFNELSTFYNENKYDPKDGSLIKTCDTLAAFIEAYLAVRNGMSSEQLHEALWRMRTEQMKKTTYLKHIHLASLYADFD</sequence>
<dbReference type="RefSeq" id="WP_072695932.1">
    <property type="nucleotide sequence ID" value="NZ_FRDI01000002.1"/>
</dbReference>
<keyword evidence="2" id="KW-0378">Hydrolase</keyword>
<evidence type="ECO:0000313" key="2">
    <source>
        <dbReference type="EMBL" id="SHN51782.1"/>
    </source>
</evidence>
<dbReference type="GO" id="GO:0016787">
    <property type="term" value="F:hydrolase activity"/>
    <property type="evidence" value="ECO:0007669"/>
    <property type="project" value="UniProtKB-KW"/>
</dbReference>
<name>A0A1M7S0D8_9BACT</name>
<dbReference type="SUPFAM" id="SSF109604">
    <property type="entry name" value="HD-domain/PDEase-like"/>
    <property type="match status" value="1"/>
</dbReference>
<dbReference type="Pfam" id="PF13023">
    <property type="entry name" value="HD_3"/>
    <property type="match status" value="1"/>
</dbReference>
<organism evidence="2 3">
    <name type="scientific">Desulfovibrio litoralis DSM 11393</name>
    <dbReference type="NCBI Taxonomy" id="1121455"/>
    <lineage>
        <taxon>Bacteria</taxon>
        <taxon>Pseudomonadati</taxon>
        <taxon>Thermodesulfobacteriota</taxon>
        <taxon>Desulfovibrionia</taxon>
        <taxon>Desulfovibrionales</taxon>
        <taxon>Desulfovibrionaceae</taxon>
        <taxon>Desulfovibrio</taxon>
    </lineage>
</organism>
<keyword evidence="3" id="KW-1185">Reference proteome</keyword>
<proteinExistence type="predicted"/>
<protein>
    <submittedName>
        <fullName evidence="2">Putative hydrolases of HD superfamily</fullName>
    </submittedName>
</protein>